<evidence type="ECO:0000313" key="2">
    <source>
        <dbReference type="EMBL" id="MDG9700055.1"/>
    </source>
</evidence>
<reference evidence="2 3" key="1">
    <citation type="submission" date="2023-04" db="EMBL/GenBank/DDBJ databases">
        <title>Ottowia paracancer sp. nov., isolated from human stomach.</title>
        <authorList>
            <person name="Song Y."/>
        </authorList>
    </citation>
    <scope>NUCLEOTIDE SEQUENCE [LARGE SCALE GENOMIC DNA]</scope>
    <source>
        <strain evidence="2 3">10c7w1</strain>
    </source>
</reference>
<evidence type="ECO:0000259" key="1">
    <source>
        <dbReference type="Pfam" id="PF18475"/>
    </source>
</evidence>
<dbReference type="InterPro" id="IPR041494">
    <property type="entry name" value="PIN7"/>
</dbReference>
<keyword evidence="3" id="KW-1185">Reference proteome</keyword>
<organism evidence="2 3">
    <name type="scientific">Ottowia cancrivicina</name>
    <dbReference type="NCBI Taxonomy" id="3040346"/>
    <lineage>
        <taxon>Bacteria</taxon>
        <taxon>Pseudomonadati</taxon>
        <taxon>Pseudomonadota</taxon>
        <taxon>Betaproteobacteria</taxon>
        <taxon>Burkholderiales</taxon>
        <taxon>Comamonadaceae</taxon>
        <taxon>Ottowia</taxon>
    </lineage>
</organism>
<dbReference type="Proteomes" id="UP001237156">
    <property type="component" value="Unassembled WGS sequence"/>
</dbReference>
<dbReference type="RefSeq" id="WP_279524848.1">
    <property type="nucleotide sequence ID" value="NZ_JARVII010000022.1"/>
</dbReference>
<dbReference type="AlphaFoldDB" id="A0AAW6RKM5"/>
<dbReference type="EMBL" id="JARVII010000022">
    <property type="protein sequence ID" value="MDG9700055.1"/>
    <property type="molecule type" value="Genomic_DNA"/>
</dbReference>
<sequence length="382" mass="43260">MKHLLIDFENIQPQNLDKLSADGTHIWLFLGVIHKSLPVGLVRSLLRFGERAHLVQLQKSGKNALDFYLSYYLGRIAATDPEAQIGVLSRDSGYDILVEHILENQQAQSIVRLVNIEEVQYQKLTATPPATLLENNPQLEVAPKSQQSLAPYFRAALTALRRPDIFLPGCLHDLKKNLADHVLQGLMMEKADDERERLAQLIINNFKAKNLISIDEQETVSYYIDDNALLQKIQRYILHTKPKTYADFQSAVQNLADAFCLGVEPGDIQAFAQHLSEQNLIRQNNGEIEYAPFTEPKPQPMVKQTAKTVWQPDKTMWKKIVAALSVAKTKRPVTVNALRNTIKSHAKSGEKETEELLQHLQDTKFLRIDGTKIVYLKPGNLV</sequence>
<name>A0AAW6RKM5_9BURK</name>
<proteinExistence type="predicted"/>
<dbReference type="Pfam" id="PF18475">
    <property type="entry name" value="PIN7"/>
    <property type="match status" value="1"/>
</dbReference>
<comment type="caution">
    <text evidence="2">The sequence shown here is derived from an EMBL/GenBank/DDBJ whole genome shotgun (WGS) entry which is preliminary data.</text>
</comment>
<protein>
    <submittedName>
        <fullName evidence="2">PIN domain-containing protein</fullName>
    </submittedName>
</protein>
<evidence type="ECO:0000313" key="3">
    <source>
        <dbReference type="Proteomes" id="UP001237156"/>
    </source>
</evidence>
<accession>A0AAW6RKM5</accession>
<feature type="domain" description="PIN-like" evidence="1">
    <location>
        <begin position="5"/>
        <end position="103"/>
    </location>
</feature>
<gene>
    <name evidence="2" type="ORF">QB898_10100</name>
</gene>